<sequence length="43" mass="5147">MKRRVEKDAIVSDYTQAEFFNFSYYLFFLISQIKKFDGLANMA</sequence>
<proteinExistence type="predicted"/>
<evidence type="ECO:0000313" key="2">
    <source>
        <dbReference type="Proteomes" id="UP000248584"/>
    </source>
</evidence>
<comment type="caution">
    <text evidence="1">The sequence shown here is derived from an EMBL/GenBank/DDBJ whole genome shotgun (WGS) entry which is preliminary data.</text>
</comment>
<reference evidence="1 2" key="1">
    <citation type="submission" date="2018-06" db="EMBL/GenBank/DDBJ databases">
        <title>Genomic Encyclopedia of Archaeal and Bacterial Type Strains, Phase II (KMG-II): from individual species to whole genera.</title>
        <authorList>
            <person name="Goeker M."/>
        </authorList>
    </citation>
    <scope>NUCLEOTIDE SEQUENCE [LARGE SCALE GENOMIC DNA]</scope>
    <source>
        <strain evidence="1 2">DSM 17205</strain>
    </source>
</reference>
<accession>A0ABX5PTN3</accession>
<evidence type="ECO:0000313" key="1">
    <source>
        <dbReference type="EMBL" id="PZX36628.1"/>
    </source>
</evidence>
<keyword evidence="2" id="KW-1185">Reference proteome</keyword>
<organism evidence="1 2">
    <name type="scientific">Nonlabens dokdonensis</name>
    <dbReference type="NCBI Taxonomy" id="328515"/>
    <lineage>
        <taxon>Bacteria</taxon>
        <taxon>Pseudomonadati</taxon>
        <taxon>Bacteroidota</taxon>
        <taxon>Flavobacteriia</taxon>
        <taxon>Flavobacteriales</taxon>
        <taxon>Flavobacteriaceae</taxon>
        <taxon>Nonlabens</taxon>
    </lineage>
</organism>
<gene>
    <name evidence="1" type="ORF">LX97_03385</name>
</gene>
<protein>
    <submittedName>
        <fullName evidence="1">Uncharacterized protein</fullName>
    </submittedName>
</protein>
<name>A0ABX5PTN3_9FLAO</name>
<dbReference type="Proteomes" id="UP000248584">
    <property type="component" value="Unassembled WGS sequence"/>
</dbReference>
<dbReference type="EMBL" id="QKZR01000009">
    <property type="protein sequence ID" value="PZX36628.1"/>
    <property type="molecule type" value="Genomic_DNA"/>
</dbReference>